<evidence type="ECO:0000313" key="5">
    <source>
        <dbReference type="EMBL" id="CAF1654020.1"/>
    </source>
</evidence>
<gene>
    <name evidence="4" type="ORF">BJG266_LOCUS44976</name>
    <name evidence="5" type="ORF">QVE165_LOCUS61949</name>
</gene>
<evidence type="ECO:0000313" key="4">
    <source>
        <dbReference type="EMBL" id="CAF1532047.1"/>
    </source>
</evidence>
<dbReference type="OrthoDB" id="10056911at2759"/>
<dbReference type="Gene3D" id="3.30.2320.30">
    <property type="entry name" value="ATP synthase, E subunit, C-terminal"/>
    <property type="match status" value="1"/>
</dbReference>
<evidence type="ECO:0000256" key="1">
    <source>
        <dbReference type="ARBA" id="ARBA00005901"/>
    </source>
</evidence>
<dbReference type="SUPFAM" id="SSF160527">
    <property type="entry name" value="V-type ATPase subunit E-like"/>
    <property type="match status" value="1"/>
</dbReference>
<evidence type="ECO:0000313" key="7">
    <source>
        <dbReference type="Proteomes" id="UP000663877"/>
    </source>
</evidence>
<keyword evidence="6" id="KW-1185">Reference proteome</keyword>
<feature type="non-terminal residue" evidence="4">
    <location>
        <position position="1"/>
    </location>
</feature>
<reference evidence="4" key="1">
    <citation type="submission" date="2021-02" db="EMBL/GenBank/DDBJ databases">
        <authorList>
            <person name="Nowell W R."/>
        </authorList>
    </citation>
    <scope>NUCLEOTIDE SEQUENCE</scope>
</reference>
<dbReference type="GO" id="GO:0061630">
    <property type="term" value="F:ubiquitin protein ligase activity"/>
    <property type="evidence" value="ECO:0007669"/>
    <property type="project" value="TreeGrafter"/>
</dbReference>
<dbReference type="Pfam" id="PF01991">
    <property type="entry name" value="vATP-synt_E"/>
    <property type="match status" value="1"/>
</dbReference>
<dbReference type="EMBL" id="CAJNOM010004252">
    <property type="protein sequence ID" value="CAF1654020.1"/>
    <property type="molecule type" value="Genomic_DNA"/>
</dbReference>
<dbReference type="Gene3D" id="2.120.10.30">
    <property type="entry name" value="TolB, C-terminal domain"/>
    <property type="match status" value="2"/>
</dbReference>
<sequence>TTEYDRCSSNSACGCFPTVTADNVGVCAFLWTFCSQLIPCGSLQDCSNRDHICVHHSRCSNFPVCYPLSMMNESICPPQSSKIKFSKWNQSATTVAGGNGRGDKLNQLNHPVGIFVDQNKNIFIADEEHNRIMSWKLDEQQGTVVAGGNGQGYRKDQLYWPADVIFDEQNNSLIIADRKNIRVVRWFNKNQQEILISNIDCWGLALDKYGFLYVSNSRGTEVRRWKVGEKEGKIVAGGNKEGNQLNQLNFPTFIFVDNEQSVYVSDMGNHRVMKWLKNAKEGTIVAGGNGSGDNLNQLNRPSGLFVDDYGQIYVTDQWNNRIMRWSEGNAEGEIIVGGNGLGQDSNKLSSPRDLSFDSEGNLYVSDRDQSKYTTILANLISQGLFLRMEKDVTIRCRRNDTNLVKQLIPDAMDRYKQELKQKDIKITIDDKNFLPDESAGGVELYAMGEKIKVSNTIEARLSMIFNQIFLKYEKNYLVLIKIENIMINLFYFSINIPR</sequence>
<evidence type="ECO:0000256" key="3">
    <source>
        <dbReference type="ARBA" id="ARBA00023065"/>
    </source>
</evidence>
<dbReference type="InterPro" id="IPR038495">
    <property type="entry name" value="ATPase_E_C"/>
</dbReference>
<evidence type="ECO:0000313" key="6">
    <source>
        <dbReference type="Proteomes" id="UP000663832"/>
    </source>
</evidence>
<dbReference type="SUPFAM" id="SSF63829">
    <property type="entry name" value="Calcium-dependent phosphotriesterase"/>
    <property type="match status" value="1"/>
</dbReference>
<dbReference type="Proteomes" id="UP000663832">
    <property type="component" value="Unassembled WGS sequence"/>
</dbReference>
<keyword evidence="3" id="KW-0406">Ion transport</keyword>
<comment type="similarity">
    <text evidence="1">Belongs to the V-ATPase E subunit family.</text>
</comment>
<dbReference type="GO" id="GO:0008270">
    <property type="term" value="F:zinc ion binding"/>
    <property type="evidence" value="ECO:0007669"/>
    <property type="project" value="UniProtKB-KW"/>
</dbReference>
<evidence type="ECO:0000256" key="2">
    <source>
        <dbReference type="ARBA" id="ARBA00022448"/>
    </source>
</evidence>
<dbReference type="AlphaFoldDB" id="A0A815VGG3"/>
<organism evidence="4 7">
    <name type="scientific">Adineta steineri</name>
    <dbReference type="NCBI Taxonomy" id="433720"/>
    <lineage>
        <taxon>Eukaryota</taxon>
        <taxon>Metazoa</taxon>
        <taxon>Spiralia</taxon>
        <taxon>Gnathifera</taxon>
        <taxon>Rotifera</taxon>
        <taxon>Eurotatoria</taxon>
        <taxon>Bdelloidea</taxon>
        <taxon>Adinetida</taxon>
        <taxon>Adinetidae</taxon>
        <taxon>Adineta</taxon>
    </lineage>
</organism>
<dbReference type="PANTHER" id="PTHR24104:SF25">
    <property type="entry name" value="PROTEIN LIN-41"/>
    <property type="match status" value="1"/>
</dbReference>
<dbReference type="InterPro" id="IPR011042">
    <property type="entry name" value="6-blade_b-propeller_TolB-like"/>
</dbReference>
<dbReference type="CDD" id="cd05819">
    <property type="entry name" value="NHL"/>
    <property type="match status" value="1"/>
</dbReference>
<dbReference type="PANTHER" id="PTHR24104">
    <property type="entry name" value="E3 UBIQUITIN-PROTEIN LIGASE NHLRC1-RELATED"/>
    <property type="match status" value="1"/>
</dbReference>
<accession>A0A815VGG3</accession>
<dbReference type="EMBL" id="CAJNOI010003885">
    <property type="protein sequence ID" value="CAF1532047.1"/>
    <property type="molecule type" value="Genomic_DNA"/>
</dbReference>
<dbReference type="GO" id="GO:0000209">
    <property type="term" value="P:protein polyubiquitination"/>
    <property type="evidence" value="ECO:0007669"/>
    <property type="project" value="TreeGrafter"/>
</dbReference>
<dbReference type="InterPro" id="IPR002842">
    <property type="entry name" value="ATPase_V1_Esu"/>
</dbReference>
<dbReference type="Proteomes" id="UP000663877">
    <property type="component" value="Unassembled WGS sequence"/>
</dbReference>
<dbReference type="GO" id="GO:0043161">
    <property type="term" value="P:proteasome-mediated ubiquitin-dependent protein catabolic process"/>
    <property type="evidence" value="ECO:0007669"/>
    <property type="project" value="TreeGrafter"/>
</dbReference>
<protein>
    <recommendedName>
        <fullName evidence="8">NHL repeat containing protein</fullName>
    </recommendedName>
</protein>
<evidence type="ECO:0008006" key="8">
    <source>
        <dbReference type="Google" id="ProtNLM"/>
    </source>
</evidence>
<proteinExistence type="inferred from homology"/>
<comment type="caution">
    <text evidence="4">The sequence shown here is derived from an EMBL/GenBank/DDBJ whole genome shotgun (WGS) entry which is preliminary data.</text>
</comment>
<name>A0A815VGG3_9BILA</name>
<dbReference type="GO" id="GO:0046961">
    <property type="term" value="F:proton-transporting ATPase activity, rotational mechanism"/>
    <property type="evidence" value="ECO:0007669"/>
    <property type="project" value="InterPro"/>
</dbReference>
<dbReference type="GO" id="GO:0033178">
    <property type="term" value="C:proton-transporting two-sector ATPase complex, catalytic domain"/>
    <property type="evidence" value="ECO:0007669"/>
    <property type="project" value="InterPro"/>
</dbReference>
<keyword evidence="2" id="KW-0813">Transport</keyword>
<dbReference type="InterPro" id="IPR050952">
    <property type="entry name" value="TRIM-NHL_E3_ligases"/>
</dbReference>